<accession>A0A6J4S0P3</accession>
<dbReference type="EMBL" id="CADCVV010000010">
    <property type="protein sequence ID" value="CAA9480431.1"/>
    <property type="molecule type" value="Genomic_DNA"/>
</dbReference>
<evidence type="ECO:0000313" key="1">
    <source>
        <dbReference type="EMBL" id="CAA9480431.1"/>
    </source>
</evidence>
<evidence type="ECO:0008006" key="2">
    <source>
        <dbReference type="Google" id="ProtNLM"/>
    </source>
</evidence>
<name>A0A6J4S0P3_9ACTN</name>
<sequence length="126" mass="12979">MSEGAVEAAPMVRGRAPSTAARLARLAREATLAVEGVGATSAGVVGLRGTPDRGEIISGVVATALREGYELSLYLVAEVVPLHALADRVREAVRARVAAELPGLTLGPISVVFEDIAEPSSARPPR</sequence>
<dbReference type="AlphaFoldDB" id="A0A6J4S0P3"/>
<proteinExistence type="predicted"/>
<organism evidence="1">
    <name type="scientific">uncultured Solirubrobacterales bacterium</name>
    <dbReference type="NCBI Taxonomy" id="768556"/>
    <lineage>
        <taxon>Bacteria</taxon>
        <taxon>Bacillati</taxon>
        <taxon>Actinomycetota</taxon>
        <taxon>Thermoleophilia</taxon>
        <taxon>Solirubrobacterales</taxon>
        <taxon>environmental samples</taxon>
    </lineage>
</organism>
<protein>
    <recommendedName>
        <fullName evidence="2">Asp23/Gls24 family envelope stress response protein</fullName>
    </recommendedName>
</protein>
<reference evidence="1" key="1">
    <citation type="submission" date="2020-02" db="EMBL/GenBank/DDBJ databases">
        <authorList>
            <person name="Meier V. D."/>
        </authorList>
    </citation>
    <scope>NUCLEOTIDE SEQUENCE</scope>
    <source>
        <strain evidence="1">AVDCRST_MAG17</strain>
    </source>
</reference>
<gene>
    <name evidence="1" type="ORF">AVDCRST_MAG17-125</name>
</gene>